<feature type="non-terminal residue" evidence="2">
    <location>
        <position position="1"/>
    </location>
</feature>
<gene>
    <name evidence="2" type="ORF">LCGC14_2851090</name>
</gene>
<evidence type="ECO:0000313" key="2">
    <source>
        <dbReference type="EMBL" id="KKK77688.1"/>
    </source>
</evidence>
<feature type="compositionally biased region" description="Basic and acidic residues" evidence="1">
    <location>
        <begin position="147"/>
        <end position="165"/>
    </location>
</feature>
<comment type="caution">
    <text evidence="2">The sequence shown here is derived from an EMBL/GenBank/DDBJ whole genome shotgun (WGS) entry which is preliminary data.</text>
</comment>
<organism evidence="2">
    <name type="scientific">marine sediment metagenome</name>
    <dbReference type="NCBI Taxonomy" id="412755"/>
    <lineage>
        <taxon>unclassified sequences</taxon>
        <taxon>metagenomes</taxon>
        <taxon>ecological metagenomes</taxon>
    </lineage>
</organism>
<protein>
    <submittedName>
        <fullName evidence="2">Uncharacterized protein</fullName>
    </submittedName>
</protein>
<accession>A0A0F8Y8I6</accession>
<feature type="compositionally biased region" description="Basic residues" evidence="1">
    <location>
        <begin position="166"/>
        <end position="177"/>
    </location>
</feature>
<dbReference type="EMBL" id="LAZR01054838">
    <property type="protein sequence ID" value="KKK77688.1"/>
    <property type="molecule type" value="Genomic_DNA"/>
</dbReference>
<feature type="region of interest" description="Disordered" evidence="1">
    <location>
        <begin position="144"/>
        <end position="177"/>
    </location>
</feature>
<reference evidence="2" key="1">
    <citation type="journal article" date="2015" name="Nature">
        <title>Complex archaea that bridge the gap between prokaryotes and eukaryotes.</title>
        <authorList>
            <person name="Spang A."/>
            <person name="Saw J.H."/>
            <person name="Jorgensen S.L."/>
            <person name="Zaremba-Niedzwiedzka K."/>
            <person name="Martijn J."/>
            <person name="Lind A.E."/>
            <person name="van Eijk R."/>
            <person name="Schleper C."/>
            <person name="Guy L."/>
            <person name="Ettema T.J."/>
        </authorList>
    </citation>
    <scope>NUCLEOTIDE SEQUENCE</scope>
</reference>
<sequence length="177" mass="19852">PLVGVYADPGGAGAQAIINLSDYKIYAQAIKKDAGSVKASIELMRRAAWIDPTHGHPVKTDPDGEPLKGAPHVYFLRSLRSTWKVAGVEYHESRLMWELRQYRQKDNSPPDTPIKELDDVVDCARYVELVRPFSPLVVDRSAQKARAKLDKTSRRASEEFDELVKKGKKPKGGRIAW</sequence>
<evidence type="ECO:0000256" key="1">
    <source>
        <dbReference type="SAM" id="MobiDB-lite"/>
    </source>
</evidence>
<name>A0A0F8Y8I6_9ZZZZ</name>
<dbReference type="AlphaFoldDB" id="A0A0F8Y8I6"/>
<proteinExistence type="predicted"/>